<comment type="catalytic activity">
    <reaction evidence="1">
        <text>1,6-anhydro-N-acetyl-beta-muramate + ATP + H2O = N-acetyl-D-muramate 6-phosphate + ADP + H(+)</text>
        <dbReference type="Rhea" id="RHEA:24952"/>
        <dbReference type="ChEBI" id="CHEBI:15377"/>
        <dbReference type="ChEBI" id="CHEBI:15378"/>
        <dbReference type="ChEBI" id="CHEBI:30616"/>
        <dbReference type="ChEBI" id="CHEBI:58690"/>
        <dbReference type="ChEBI" id="CHEBI:58722"/>
        <dbReference type="ChEBI" id="CHEBI:456216"/>
        <dbReference type="EC" id="2.7.1.170"/>
    </reaction>
</comment>
<dbReference type="Gene3D" id="3.30.420.40">
    <property type="match status" value="2"/>
</dbReference>
<dbReference type="InterPro" id="IPR005338">
    <property type="entry name" value="Anhydro_N_Ac-Mur_kinase"/>
</dbReference>
<dbReference type="HAMAP" id="MF_01270">
    <property type="entry name" value="AnhMurNAc_kinase"/>
    <property type="match status" value="1"/>
</dbReference>
<dbReference type="GO" id="GO:0016301">
    <property type="term" value="F:kinase activity"/>
    <property type="evidence" value="ECO:0007669"/>
    <property type="project" value="UniProtKB-KW"/>
</dbReference>
<feature type="binding site" evidence="1">
    <location>
        <begin position="25"/>
        <end position="32"/>
    </location>
    <ligand>
        <name>ATP</name>
        <dbReference type="ChEBI" id="CHEBI:30616"/>
    </ligand>
</feature>
<reference evidence="2 3" key="1">
    <citation type="submission" date="2019-11" db="EMBL/GenBank/DDBJ databases">
        <title>Description of Pedobacter sp. LMG 31462T.</title>
        <authorList>
            <person name="Carlier A."/>
            <person name="Qi S."/>
            <person name="Vandamme P."/>
        </authorList>
    </citation>
    <scope>NUCLEOTIDE SEQUENCE [LARGE SCALE GENOMIC DNA]</scope>
    <source>
        <strain evidence="2 3">LMG 31462</strain>
    </source>
</reference>
<keyword evidence="1" id="KW-0067">ATP-binding</keyword>
<keyword evidence="1 2" id="KW-0808">Transferase</keyword>
<dbReference type="CDD" id="cd24050">
    <property type="entry name" value="ASKHA_NBD_ANMK"/>
    <property type="match status" value="1"/>
</dbReference>
<sequence length="399" mass="43354">MNSNWKQLFEILQKQERLIIGLMSGTSLDGLDIALCSVKGSGPATKLKVLEFTTVPYAEEFKREVKSVFSRRDADLQMVCLMNEKIGLQHAALILETLKGWGRSPSEIDVIASHGQTIFHAPASLHDLKDYPNGTLQIGDGDHIAVKTGIITIADFRQKHLAAGGEGAPLAVYGDYLLFSKAGEDRIMLNIGGIANFTYLPADQDASKVFSTDVGPGNTMMDQYIQQQYPGLYYDENGAIASKGQVNGDLLTALLTNEFLDADFPKTTGPELFNLHYLSAAQQRSDTLNLRKEDVLATLCACSAKVILTAILKCFGTGATPYIYMSGGGMHNPLLVELLKSGLPNAQFRTTDDLEINPDAKEAVLFAVLANETLVGEKTNFGDREGVPSIRMGKICLPD</sequence>
<dbReference type="Pfam" id="PF03702">
    <property type="entry name" value="AnmK"/>
    <property type="match status" value="1"/>
</dbReference>
<proteinExistence type="inferred from homology"/>
<comment type="caution">
    <text evidence="2">The sequence shown here is derived from an EMBL/GenBank/DDBJ whole genome shotgun (WGS) entry which is preliminary data.</text>
</comment>
<keyword evidence="1" id="KW-0547">Nucleotide-binding</keyword>
<gene>
    <name evidence="1" type="primary">anmK</name>
    <name evidence="2" type="ORF">GM920_15660</name>
</gene>
<keyword evidence="3" id="KW-1185">Reference proteome</keyword>
<comment type="function">
    <text evidence="1">Catalyzes the specific phosphorylation of 1,6-anhydro-N-acetylmuramic acid (anhMurNAc) with the simultaneous cleavage of the 1,6-anhydro ring, generating MurNAc-6-P. Is required for the utilization of anhMurNAc either imported from the medium or derived from its own cell wall murein, and thus plays a role in cell wall recycling.</text>
</comment>
<dbReference type="SUPFAM" id="SSF53067">
    <property type="entry name" value="Actin-like ATPase domain"/>
    <property type="match status" value="1"/>
</dbReference>
<dbReference type="InterPro" id="IPR043129">
    <property type="entry name" value="ATPase_NBD"/>
</dbReference>
<dbReference type="NCBIfam" id="NF007149">
    <property type="entry name" value="PRK09585.3-4"/>
    <property type="match status" value="1"/>
</dbReference>
<dbReference type="EMBL" id="WNXC01000005">
    <property type="protein sequence ID" value="MBB2150335.1"/>
    <property type="molecule type" value="Genomic_DNA"/>
</dbReference>
<name>A0ABR6EYH7_9SPHI</name>
<keyword evidence="1" id="KW-0119">Carbohydrate metabolism</keyword>
<comment type="pathway">
    <text evidence="1">Cell wall biogenesis; peptidoglycan recycling.</text>
</comment>
<dbReference type="PANTHER" id="PTHR30605">
    <property type="entry name" value="ANHYDRO-N-ACETYLMURAMIC ACID KINASE"/>
    <property type="match status" value="1"/>
</dbReference>
<evidence type="ECO:0000313" key="3">
    <source>
        <dbReference type="Proteomes" id="UP000636110"/>
    </source>
</evidence>
<comment type="similarity">
    <text evidence="1">Belongs to the anhydro-N-acetylmuramic acid kinase family.</text>
</comment>
<organism evidence="2 3">
    <name type="scientific">Pedobacter gandavensis</name>
    <dbReference type="NCBI Taxonomy" id="2679963"/>
    <lineage>
        <taxon>Bacteria</taxon>
        <taxon>Pseudomonadati</taxon>
        <taxon>Bacteroidota</taxon>
        <taxon>Sphingobacteriia</taxon>
        <taxon>Sphingobacteriales</taxon>
        <taxon>Sphingobacteriaceae</taxon>
        <taxon>Pedobacter</taxon>
    </lineage>
</organism>
<dbReference type="PANTHER" id="PTHR30605:SF0">
    <property type="entry name" value="ANHYDRO-N-ACETYLMURAMIC ACID KINASE"/>
    <property type="match status" value="1"/>
</dbReference>
<dbReference type="Proteomes" id="UP000636110">
    <property type="component" value="Unassembled WGS sequence"/>
</dbReference>
<protein>
    <recommendedName>
        <fullName evidence="1">Anhydro-N-acetylmuramic acid kinase</fullName>
        <ecNumber evidence="1">2.7.1.170</ecNumber>
    </recommendedName>
    <alternativeName>
        <fullName evidence="1">AnhMurNAc kinase</fullName>
    </alternativeName>
</protein>
<evidence type="ECO:0000256" key="1">
    <source>
        <dbReference type="HAMAP-Rule" id="MF_01270"/>
    </source>
</evidence>
<accession>A0ABR6EYH7</accession>
<evidence type="ECO:0000313" key="2">
    <source>
        <dbReference type="EMBL" id="MBB2150335.1"/>
    </source>
</evidence>
<dbReference type="RefSeq" id="WP_182959189.1">
    <property type="nucleotide sequence ID" value="NZ_WNXC01000005.1"/>
</dbReference>
<comment type="pathway">
    <text evidence="1">Amino-sugar metabolism; 1,6-anhydro-N-acetylmuramate degradation.</text>
</comment>
<keyword evidence="1 2" id="KW-0418">Kinase</keyword>
<dbReference type="EC" id="2.7.1.170" evidence="1"/>